<organism evidence="2 3">
    <name type="scientific">Mytilus edulis</name>
    <name type="common">Blue mussel</name>
    <dbReference type="NCBI Taxonomy" id="6550"/>
    <lineage>
        <taxon>Eukaryota</taxon>
        <taxon>Metazoa</taxon>
        <taxon>Spiralia</taxon>
        <taxon>Lophotrochozoa</taxon>
        <taxon>Mollusca</taxon>
        <taxon>Bivalvia</taxon>
        <taxon>Autobranchia</taxon>
        <taxon>Pteriomorphia</taxon>
        <taxon>Mytilida</taxon>
        <taxon>Mytiloidea</taxon>
        <taxon>Mytilidae</taxon>
        <taxon>Mytilinae</taxon>
        <taxon>Mytilus</taxon>
    </lineage>
</organism>
<evidence type="ECO:0000313" key="3">
    <source>
        <dbReference type="Proteomes" id="UP000683360"/>
    </source>
</evidence>
<dbReference type="PROSITE" id="PS51406">
    <property type="entry name" value="FIBRINOGEN_C_2"/>
    <property type="match status" value="1"/>
</dbReference>
<feature type="domain" description="Fibrinogen C-terminal" evidence="1">
    <location>
        <begin position="82"/>
        <end position="281"/>
    </location>
</feature>
<name>A0A8S3UZ27_MYTED</name>
<dbReference type="SUPFAM" id="SSF56496">
    <property type="entry name" value="Fibrinogen C-terminal domain-like"/>
    <property type="match status" value="1"/>
</dbReference>
<dbReference type="PANTHER" id="PTHR19143:SF327">
    <property type="entry name" value="FI21813P1-RELATED"/>
    <property type="match status" value="1"/>
</dbReference>
<dbReference type="InterPro" id="IPR014716">
    <property type="entry name" value="Fibrinogen_a/b/g_C_1"/>
</dbReference>
<protein>
    <submittedName>
        <fullName evidence="2">Techylectin-5A</fullName>
    </submittedName>
</protein>
<gene>
    <name evidence="2" type="ORF">MEDL_59740</name>
</gene>
<dbReference type="InterPro" id="IPR050373">
    <property type="entry name" value="Fibrinogen_C-term_domain"/>
</dbReference>
<dbReference type="InterPro" id="IPR036056">
    <property type="entry name" value="Fibrinogen-like_C"/>
</dbReference>
<dbReference type="AlphaFoldDB" id="A0A8S3UZ27"/>
<sequence length="281" mass="31914">MKNRKFIVENNQAFVSTDSAIRTGKVVSPTACASLCTSEDECCTASYNKSTQECHLNSCCFLDTRPSENEIIIRKVAKPNMNDIKTKPIDCGDLCQGSRDGIYRIFPNRTNEGIDVYCEIEDGWTVIQRRADDSEDFSTRNWSEYKHGFGILSANFWLGNGNIHKIVSGTNHLLRVDMKVSVDDSTAFALYQIFNISDESSNYTLTISNYSGNAGDAMRYDNNMQFSTFDRRGSNTCRGGWWYGVNRCDRVILNGLYSNLYWDKQLYISPLKSVSMKIKRP</sequence>
<dbReference type="SMART" id="SM00186">
    <property type="entry name" value="FBG"/>
    <property type="match status" value="1"/>
</dbReference>
<evidence type="ECO:0000313" key="2">
    <source>
        <dbReference type="EMBL" id="CAG2247858.1"/>
    </source>
</evidence>
<dbReference type="Pfam" id="PF00147">
    <property type="entry name" value="Fibrinogen_C"/>
    <property type="match status" value="1"/>
</dbReference>
<dbReference type="Gene3D" id="3.90.215.10">
    <property type="entry name" value="Gamma Fibrinogen, chain A, domain 1"/>
    <property type="match status" value="1"/>
</dbReference>
<dbReference type="PANTHER" id="PTHR19143">
    <property type="entry name" value="FIBRINOGEN/TENASCIN/ANGIOPOEITIN"/>
    <property type="match status" value="1"/>
</dbReference>
<keyword evidence="3" id="KW-1185">Reference proteome</keyword>
<dbReference type="OrthoDB" id="10269272at2759"/>
<dbReference type="Pfam" id="PF00024">
    <property type="entry name" value="PAN_1"/>
    <property type="match status" value="1"/>
</dbReference>
<comment type="caution">
    <text evidence="2">The sequence shown here is derived from an EMBL/GenBank/DDBJ whole genome shotgun (WGS) entry which is preliminary data.</text>
</comment>
<dbReference type="GO" id="GO:0005615">
    <property type="term" value="C:extracellular space"/>
    <property type="evidence" value="ECO:0007669"/>
    <property type="project" value="TreeGrafter"/>
</dbReference>
<proteinExistence type="predicted"/>
<dbReference type="InterPro" id="IPR003609">
    <property type="entry name" value="Pan_app"/>
</dbReference>
<evidence type="ECO:0000259" key="1">
    <source>
        <dbReference type="PROSITE" id="PS51406"/>
    </source>
</evidence>
<dbReference type="InterPro" id="IPR002181">
    <property type="entry name" value="Fibrinogen_a/b/g_C_dom"/>
</dbReference>
<reference evidence="2" key="1">
    <citation type="submission" date="2021-03" db="EMBL/GenBank/DDBJ databases">
        <authorList>
            <person name="Bekaert M."/>
        </authorList>
    </citation>
    <scope>NUCLEOTIDE SEQUENCE</scope>
</reference>
<dbReference type="CDD" id="cd00087">
    <property type="entry name" value="FReD"/>
    <property type="match status" value="1"/>
</dbReference>
<dbReference type="Gene3D" id="3.50.4.10">
    <property type="entry name" value="Hepatocyte Growth Factor"/>
    <property type="match status" value="1"/>
</dbReference>
<accession>A0A8S3UZ27</accession>
<dbReference type="Proteomes" id="UP000683360">
    <property type="component" value="Unassembled WGS sequence"/>
</dbReference>
<dbReference type="EMBL" id="CAJPWZ010002916">
    <property type="protein sequence ID" value="CAG2247858.1"/>
    <property type="molecule type" value="Genomic_DNA"/>
</dbReference>